<accession>A0AAE1JMF8</accession>
<dbReference type="Proteomes" id="UP001293593">
    <property type="component" value="Unassembled WGS sequence"/>
</dbReference>
<feature type="transmembrane region" description="Helical" evidence="2">
    <location>
        <begin position="6"/>
        <end position="22"/>
    </location>
</feature>
<dbReference type="AlphaFoldDB" id="A0AAE1JMF8"/>
<sequence>MVLNALGLVALFVCLVVQYFMVQKCSNKKRKPTVFEDFSVNLENEEFDDLSHGAQSESSKRTRRVGANEERGTSSDGVLIVKQMQAIVSAMREGNLVFRDRYEPQISWEDTFKLIRESACDEDKISKIYCFLMNDVSKLRAMIQCPPPMRKQVIMKMVFDA</sequence>
<dbReference type="EMBL" id="JAWXYG010000013">
    <property type="protein sequence ID" value="KAK4255784.1"/>
    <property type="molecule type" value="Genomic_DNA"/>
</dbReference>
<name>A0AAE1JMF8_9FABA</name>
<keyword evidence="2" id="KW-1133">Transmembrane helix</keyword>
<proteinExistence type="predicted"/>
<evidence type="ECO:0000256" key="2">
    <source>
        <dbReference type="SAM" id="Phobius"/>
    </source>
</evidence>
<reference evidence="3" key="1">
    <citation type="submission" date="2023-10" db="EMBL/GenBank/DDBJ databases">
        <title>Chromosome-level genome of the transformable northern wattle, Acacia crassicarpa.</title>
        <authorList>
            <person name="Massaro I."/>
            <person name="Sinha N.R."/>
            <person name="Poethig S."/>
            <person name="Leichty A.R."/>
        </authorList>
    </citation>
    <scope>NUCLEOTIDE SEQUENCE</scope>
    <source>
        <strain evidence="3">Acra3RX</strain>
        <tissue evidence="3">Leaf</tissue>
    </source>
</reference>
<keyword evidence="2" id="KW-0472">Membrane</keyword>
<evidence type="ECO:0000313" key="4">
    <source>
        <dbReference type="Proteomes" id="UP001293593"/>
    </source>
</evidence>
<keyword evidence="2" id="KW-0812">Transmembrane</keyword>
<feature type="region of interest" description="Disordered" evidence="1">
    <location>
        <begin position="49"/>
        <end position="71"/>
    </location>
</feature>
<gene>
    <name evidence="3" type="ORF">QN277_008737</name>
</gene>
<protein>
    <submittedName>
        <fullName evidence="3">Uncharacterized protein</fullName>
    </submittedName>
</protein>
<keyword evidence="4" id="KW-1185">Reference proteome</keyword>
<evidence type="ECO:0000256" key="1">
    <source>
        <dbReference type="SAM" id="MobiDB-lite"/>
    </source>
</evidence>
<evidence type="ECO:0000313" key="3">
    <source>
        <dbReference type="EMBL" id="KAK4255784.1"/>
    </source>
</evidence>
<organism evidence="3 4">
    <name type="scientific">Acacia crassicarpa</name>
    <name type="common">northern wattle</name>
    <dbReference type="NCBI Taxonomy" id="499986"/>
    <lineage>
        <taxon>Eukaryota</taxon>
        <taxon>Viridiplantae</taxon>
        <taxon>Streptophyta</taxon>
        <taxon>Embryophyta</taxon>
        <taxon>Tracheophyta</taxon>
        <taxon>Spermatophyta</taxon>
        <taxon>Magnoliopsida</taxon>
        <taxon>eudicotyledons</taxon>
        <taxon>Gunneridae</taxon>
        <taxon>Pentapetalae</taxon>
        <taxon>rosids</taxon>
        <taxon>fabids</taxon>
        <taxon>Fabales</taxon>
        <taxon>Fabaceae</taxon>
        <taxon>Caesalpinioideae</taxon>
        <taxon>mimosoid clade</taxon>
        <taxon>Acacieae</taxon>
        <taxon>Acacia</taxon>
    </lineage>
</organism>
<comment type="caution">
    <text evidence="3">The sequence shown here is derived from an EMBL/GenBank/DDBJ whole genome shotgun (WGS) entry which is preliminary data.</text>
</comment>